<dbReference type="AlphaFoldDB" id="A0A7J0HET1"/>
<accession>A0A7J0HET1</accession>
<reference evidence="2 3" key="1">
    <citation type="submission" date="2019-07" db="EMBL/GenBank/DDBJ databases">
        <title>De Novo Assembly of kiwifruit Actinidia rufa.</title>
        <authorList>
            <person name="Sugita-Konishi S."/>
            <person name="Sato K."/>
            <person name="Mori E."/>
            <person name="Abe Y."/>
            <person name="Kisaki G."/>
            <person name="Hamano K."/>
            <person name="Suezawa K."/>
            <person name="Otani M."/>
            <person name="Fukuda T."/>
            <person name="Manabe T."/>
            <person name="Gomi K."/>
            <person name="Tabuchi M."/>
            <person name="Akimitsu K."/>
            <person name="Kataoka I."/>
        </authorList>
    </citation>
    <scope>NUCLEOTIDE SEQUENCE [LARGE SCALE GENOMIC DNA]</scope>
    <source>
        <strain evidence="3">cv. Fuchu</strain>
    </source>
</reference>
<name>A0A7J0HET1_9ERIC</name>
<proteinExistence type="predicted"/>
<sequence>MNIDLVLNFTLFPLMGLKRWLEQALEIAPMTCMGCKAQDKFCSHSNRSAPSQILTRAFWVLLLEKLCYLDSGAGVGCGYESSSIVLIGAQLLDWCSIGVDCARLEFDWGSIVRDLDQDSRVQEKMAVSDTNLTPTPVSCRHGMMRAYFQGNGIYDDQSSPMEEPQQAGEFEPGNPSEVPAESEPDKLLTEGKNHRDEESKDQHYVHPRNYRNRRGGCGGSSGSRGYPNGRGK</sequence>
<evidence type="ECO:0000313" key="2">
    <source>
        <dbReference type="EMBL" id="GFZ21579.1"/>
    </source>
</evidence>
<gene>
    <name evidence="2" type="ORF">Acr_29g0007410</name>
</gene>
<keyword evidence="3" id="KW-1185">Reference proteome</keyword>
<dbReference type="EMBL" id="BJWL01000029">
    <property type="protein sequence ID" value="GFZ21579.1"/>
    <property type="molecule type" value="Genomic_DNA"/>
</dbReference>
<feature type="compositionally biased region" description="Basic and acidic residues" evidence="1">
    <location>
        <begin position="183"/>
        <end position="204"/>
    </location>
</feature>
<dbReference type="Proteomes" id="UP000585474">
    <property type="component" value="Unassembled WGS sequence"/>
</dbReference>
<organism evidence="2 3">
    <name type="scientific">Actinidia rufa</name>
    <dbReference type="NCBI Taxonomy" id="165716"/>
    <lineage>
        <taxon>Eukaryota</taxon>
        <taxon>Viridiplantae</taxon>
        <taxon>Streptophyta</taxon>
        <taxon>Embryophyta</taxon>
        <taxon>Tracheophyta</taxon>
        <taxon>Spermatophyta</taxon>
        <taxon>Magnoliopsida</taxon>
        <taxon>eudicotyledons</taxon>
        <taxon>Gunneridae</taxon>
        <taxon>Pentapetalae</taxon>
        <taxon>asterids</taxon>
        <taxon>Ericales</taxon>
        <taxon>Actinidiaceae</taxon>
        <taxon>Actinidia</taxon>
    </lineage>
</organism>
<evidence type="ECO:0000256" key="1">
    <source>
        <dbReference type="SAM" id="MobiDB-lite"/>
    </source>
</evidence>
<protein>
    <submittedName>
        <fullName evidence="2">Uncharacterized protein</fullName>
    </submittedName>
</protein>
<feature type="region of interest" description="Disordered" evidence="1">
    <location>
        <begin position="152"/>
        <end position="232"/>
    </location>
</feature>
<comment type="caution">
    <text evidence="2">The sequence shown here is derived from an EMBL/GenBank/DDBJ whole genome shotgun (WGS) entry which is preliminary data.</text>
</comment>
<evidence type="ECO:0000313" key="3">
    <source>
        <dbReference type="Proteomes" id="UP000585474"/>
    </source>
</evidence>
<feature type="compositionally biased region" description="Basic residues" evidence="1">
    <location>
        <begin position="205"/>
        <end position="214"/>
    </location>
</feature>
<feature type="compositionally biased region" description="Gly residues" evidence="1">
    <location>
        <begin position="215"/>
        <end position="232"/>
    </location>
</feature>